<dbReference type="Gene3D" id="3.30.565.10">
    <property type="entry name" value="Histidine kinase-like ATPase, C-terminal domain"/>
    <property type="match status" value="1"/>
</dbReference>
<dbReference type="PANTHER" id="PTHR35526">
    <property type="entry name" value="ANTI-SIGMA-F FACTOR RSBW-RELATED"/>
    <property type="match status" value="1"/>
</dbReference>
<dbReference type="InterPro" id="IPR050267">
    <property type="entry name" value="Anti-sigma-factor_SerPK"/>
</dbReference>
<reference evidence="2" key="1">
    <citation type="journal article" date="2019" name="Int. J. Syst. Evol. Microbiol.">
        <title>The Global Catalogue of Microorganisms (GCM) 10K type strain sequencing project: providing services to taxonomists for standard genome sequencing and annotation.</title>
        <authorList>
            <consortium name="The Broad Institute Genomics Platform"/>
            <consortium name="The Broad Institute Genome Sequencing Center for Infectious Disease"/>
            <person name="Wu L."/>
            <person name="Ma J."/>
        </authorList>
    </citation>
    <scope>NUCLEOTIDE SEQUENCE [LARGE SCALE GENOMIC DNA]</scope>
    <source>
        <strain evidence="2">JCM 17137</strain>
    </source>
</reference>
<dbReference type="RefSeq" id="WP_344971186.1">
    <property type="nucleotide sequence ID" value="NZ_BAABDD010000010.1"/>
</dbReference>
<dbReference type="EMBL" id="BAABDD010000010">
    <property type="protein sequence ID" value="GAA3744447.1"/>
    <property type="molecule type" value="Genomic_DNA"/>
</dbReference>
<dbReference type="InterPro" id="IPR036890">
    <property type="entry name" value="HATPase_C_sf"/>
</dbReference>
<evidence type="ECO:0000313" key="1">
    <source>
        <dbReference type="EMBL" id="GAA3744447.1"/>
    </source>
</evidence>
<comment type="caution">
    <text evidence="1">The sequence shown here is derived from an EMBL/GenBank/DDBJ whole genome shotgun (WGS) entry which is preliminary data.</text>
</comment>
<proteinExistence type="predicted"/>
<sequence length="131" mass="14059">MARKEARLLLHGFDIAEQTVQSVEEAVTELASNAQRHAPAPWQLRVYASYGWLWFALFDAGVASLEQLRRRVRAAMGPPDPLAIGGRGLFLVQSAFSLIVRPAVSEVGGSPGKEVMVGLPLPTEASPLPAA</sequence>
<evidence type="ECO:0000313" key="2">
    <source>
        <dbReference type="Proteomes" id="UP001500908"/>
    </source>
</evidence>
<evidence type="ECO:0008006" key="3">
    <source>
        <dbReference type="Google" id="ProtNLM"/>
    </source>
</evidence>
<accession>A0ABP7FU44</accession>
<dbReference type="Proteomes" id="UP001500908">
    <property type="component" value="Unassembled WGS sequence"/>
</dbReference>
<keyword evidence="2" id="KW-1185">Reference proteome</keyword>
<protein>
    <recommendedName>
        <fullName evidence="3">Anti-sigma regulatory factor (Ser/Thr protein kinase)</fullName>
    </recommendedName>
</protein>
<gene>
    <name evidence="1" type="ORF">GCM10022402_25080</name>
</gene>
<dbReference type="CDD" id="cd16936">
    <property type="entry name" value="HATPase_RsbW-like"/>
    <property type="match status" value="1"/>
</dbReference>
<name>A0ABP7FU44_9ACTN</name>
<organism evidence="1 2">
    <name type="scientific">Salinactinospora qingdaonensis</name>
    <dbReference type="NCBI Taxonomy" id="702744"/>
    <lineage>
        <taxon>Bacteria</taxon>
        <taxon>Bacillati</taxon>
        <taxon>Actinomycetota</taxon>
        <taxon>Actinomycetes</taxon>
        <taxon>Streptosporangiales</taxon>
        <taxon>Nocardiopsidaceae</taxon>
        <taxon>Salinactinospora</taxon>
    </lineage>
</organism>
<dbReference type="PANTHER" id="PTHR35526:SF3">
    <property type="entry name" value="ANTI-SIGMA-F FACTOR RSBW"/>
    <property type="match status" value="1"/>
</dbReference>